<reference evidence="4 5" key="1">
    <citation type="submission" date="2011-08" db="EMBL/GenBank/DDBJ databases">
        <title>The Genome Sequence of Selenomonas infelix ATCC 43532.</title>
        <authorList>
            <consortium name="The Broad Institute Genome Sequencing Platform"/>
            <person name="Earl A."/>
            <person name="Ward D."/>
            <person name="Feldgarden M."/>
            <person name="Gevers D."/>
            <person name="Izard J."/>
            <person name="Blanton J.M."/>
            <person name="Baranova O.V."/>
            <person name="Dewhirst F.E."/>
            <person name="Young S.K."/>
            <person name="Zeng Q."/>
            <person name="Gargeya S."/>
            <person name="Fitzgerald M."/>
            <person name="Haas B."/>
            <person name="Abouelleil A."/>
            <person name="Alvarado L."/>
            <person name="Arachchi H.M."/>
            <person name="Berlin A."/>
            <person name="Brown A."/>
            <person name="Chapman S.B."/>
            <person name="Chen Z."/>
            <person name="Dunbar C."/>
            <person name="Freedman E."/>
            <person name="Gearin G."/>
            <person name="Gellesch M."/>
            <person name="Goldberg J."/>
            <person name="Griggs A."/>
            <person name="Gujja S."/>
            <person name="Heiman D."/>
            <person name="Howarth C."/>
            <person name="Larson L."/>
            <person name="Lui A."/>
            <person name="MacDonald P.J.P."/>
            <person name="Montmayeur A."/>
            <person name="Murphy C."/>
            <person name="Neiman D."/>
            <person name="Pearson M."/>
            <person name="Priest M."/>
            <person name="Roberts A."/>
            <person name="Saif S."/>
            <person name="Shea T."/>
            <person name="Shenoy N."/>
            <person name="Sisk P."/>
            <person name="Stolte C."/>
            <person name="Sykes S."/>
            <person name="Wortman J."/>
            <person name="Nusbaum C."/>
            <person name="Birren B."/>
        </authorList>
    </citation>
    <scope>NUCLEOTIDE SEQUENCE [LARGE SCALE GENOMIC DNA]</scope>
    <source>
        <strain evidence="4 5">ATCC 43532</strain>
    </source>
</reference>
<name>G5GQK7_9FIRM</name>
<feature type="domain" description="Autotransporter" evidence="3">
    <location>
        <begin position="1721"/>
        <end position="1986"/>
    </location>
</feature>
<protein>
    <recommendedName>
        <fullName evidence="3">Autotransporter domain-containing protein</fullName>
    </recommendedName>
</protein>
<dbReference type="SUPFAM" id="SSF103515">
    <property type="entry name" value="Autotransporter"/>
    <property type="match status" value="1"/>
</dbReference>
<keyword evidence="2" id="KW-0732">Signal</keyword>
<feature type="compositionally biased region" description="Gly residues" evidence="1">
    <location>
        <begin position="1403"/>
        <end position="1416"/>
    </location>
</feature>
<dbReference type="SMART" id="SM00710">
    <property type="entry name" value="PbH1"/>
    <property type="match status" value="11"/>
</dbReference>
<evidence type="ECO:0000313" key="5">
    <source>
        <dbReference type="Proteomes" id="UP000004129"/>
    </source>
</evidence>
<dbReference type="HOGENOM" id="CLU_232472_0_0_9"/>
<dbReference type="OrthoDB" id="1659960at2"/>
<feature type="signal peptide" evidence="2">
    <location>
        <begin position="1"/>
        <end position="31"/>
    </location>
</feature>
<feature type="compositionally biased region" description="Low complexity" evidence="1">
    <location>
        <begin position="796"/>
        <end position="823"/>
    </location>
</feature>
<dbReference type="Proteomes" id="UP000004129">
    <property type="component" value="Unassembled WGS sequence"/>
</dbReference>
<dbReference type="EMBL" id="ACZM01000015">
    <property type="protein sequence ID" value="EHG20642.1"/>
    <property type="molecule type" value="Genomic_DNA"/>
</dbReference>
<dbReference type="RefSeq" id="WP_006692974.1">
    <property type="nucleotide sequence ID" value="NZ_JH376799.1"/>
</dbReference>
<gene>
    <name evidence="4" type="ORF">HMPREF9334_01538</name>
</gene>
<evidence type="ECO:0000259" key="3">
    <source>
        <dbReference type="PROSITE" id="PS51208"/>
    </source>
</evidence>
<dbReference type="InterPro" id="IPR005546">
    <property type="entry name" value="Autotransporte_beta"/>
</dbReference>
<dbReference type="InterPro" id="IPR006626">
    <property type="entry name" value="PbH1"/>
</dbReference>
<feature type="region of interest" description="Disordered" evidence="1">
    <location>
        <begin position="1398"/>
        <end position="1421"/>
    </location>
</feature>
<evidence type="ECO:0000256" key="1">
    <source>
        <dbReference type="SAM" id="MobiDB-lite"/>
    </source>
</evidence>
<dbReference type="InterPro" id="IPR036709">
    <property type="entry name" value="Autotransporte_beta_dom_sf"/>
</dbReference>
<feature type="region of interest" description="Disordered" evidence="1">
    <location>
        <begin position="787"/>
        <end position="823"/>
    </location>
</feature>
<dbReference type="STRING" id="679201.HMPREF9334_01538"/>
<feature type="chain" id="PRO_5003477511" description="Autotransporter domain-containing protein" evidence="2">
    <location>
        <begin position="32"/>
        <end position="1986"/>
    </location>
</feature>
<evidence type="ECO:0000313" key="4">
    <source>
        <dbReference type="EMBL" id="EHG20642.1"/>
    </source>
</evidence>
<keyword evidence="5" id="KW-1185">Reference proteome</keyword>
<comment type="caution">
    <text evidence="4">The sequence shown here is derived from an EMBL/GenBank/DDBJ whole genome shotgun (WGS) entry which is preliminary data.</text>
</comment>
<dbReference type="eggNOG" id="COG3468">
    <property type="taxonomic scope" value="Bacteria"/>
</dbReference>
<organism evidence="4 5">
    <name type="scientific">Selenomonas infelix ATCC 43532</name>
    <dbReference type="NCBI Taxonomy" id="679201"/>
    <lineage>
        <taxon>Bacteria</taxon>
        <taxon>Bacillati</taxon>
        <taxon>Bacillota</taxon>
        <taxon>Negativicutes</taxon>
        <taxon>Selenomonadales</taxon>
        <taxon>Selenomonadaceae</taxon>
        <taxon>Selenomonas</taxon>
    </lineage>
</organism>
<evidence type="ECO:0000256" key="2">
    <source>
        <dbReference type="SAM" id="SignalP"/>
    </source>
</evidence>
<accession>G5GQK7</accession>
<proteinExistence type="predicted"/>
<dbReference type="PATRIC" id="fig|679201.3.peg.1554"/>
<sequence>MLKGMKAKRQLAAFVALAVGGAFTGAPAVYAAESSNDKSTSVEMNDKRFTGDGTATHPYGDIVGTNLMNGSVTDNTLTIGTAGTTDLPVVVGDISAGGTSTTTTAVTGNKLVINSLSLTGNAYGGIGLNIAQVSGASQTNPNTVKMNDGIVKGAVIGVRSTAGGVANGGVELADGTLTARTDTGTATNGIAIAGGMGKTSAINNTVTIANGKVTGKVYGGYAENAAGGTTGNRVILGDANGSATPILRDAFLYGGSNSTGVSGGSLDAIRNNHLIVQTKGITAKSAQNFHTYEFHLNTGVAAGNTMLTLTHNNDAFGRAVAWEDIKVDATGWSGKGVNEQGKSVQDYFGDVGTVTLMADGNTATNRTSNLRFSNYTSPGTTDWSGDYEYRIKLRTETDTATSTTRNYVDAELHRYQNANHTHTGALSGRNTIYGGYSIWENLGGQTGNKKVVQDNTLVLNNATGLVSGYGGYTSTGADAVRNKLTLNSGTIENLFGGVATGTGLVDHNEVTVADGTVTGDIFGGKSDNLTSGNGIAYSGTGTVTNNSVTVNKGTVNRITGGYGTTTVSSNSVAINGGANASRTTVYPVVHGEVKGGAIRGDNSVDRKAEQNTVTITEGDIQATVYGVFGELFGAGSSTNAHVQLVNDNHVKIGGGSAHKIYGTYLTGYGTAAGTGTATNNTVEISGTAKVSETAYGAAANGNASLSSNSVTVKGGAVHDVYGATANGTGAVKDNSVTIENGRVDDNVVGGENTSTSTKAGSVTGNTVTVKGGEIVGDIYGGMTYATRSSGSGGSGTTTTSGGNTVTITGGTLTGGTRPDGTLRGNVYGGYARGTDTSVEQNNVVNLGADDGSYTANLTQATIYGGHSTATGNTLNVKGKNITVKGVHNFTNYNFYLTDKIGKNATMLKVTDHNGFENQYSGTTPVNFSNVKINLQNMSAKQIAGRVTLLEGNDDYALKFQNYTPTAAWLISPTHSDYEYALRLERSDGTEAPTGTTTGRRVLLDYNRFQNGNVAYDTTSDDVDWFAGRSYGGHTTEHNILTIDKALSRDITAYGAKTMGASGGSGGTRGNTLEIKSTGSNAYQVTAGYGGYIHEAANSGKVENNVLRMSGGKAGTLYGGYSAGTGEVSGNNVYVTGGTVSGNIYAGYAAAAGQAKGNTLTLGADDGSYGATIAGNIYGANDSGVGTGNTLVVQAGNVSVQQVKNFDTFKFVLHNDTLIDHTMLKIEQTGGLGGTVDMANITEDVSKFHLNPTWTGSHSVKLIESNGQMTFSNYAKNQDRTSKYANTNYEVYLHTENDQTQGADLLLTFNRLRDGDRSYDSTNASAADSRVFTGISAMNHDVENNKLRITGVHASGIDNYAAAGVTTGTSGSLKNNMLTIDSANALKIRDVYGAYAANTSTSGSSGGSGSGSSGSGSGSSTMSGNGVILTRGALTGNIYGAKSESKVKADSNYVTVSGGSVSGSVYGGWSKNDDAQNNSVVLSAVHIGGDVVGGYGEKNAKNNSVTLRGTEVMGSIYGGQIGSGVSAAVKDGNTLNVYDMGAKVGYFEDFQNLNFYLSPRADLSKSMLTTTQAKNKDISGSTITMELDGGYAPVGVGDDISLVRLPDAQNIVTANNLSGTTYQTTKGVTLDYEYTLNTRGTASTGTKNELFAHVTNIKVKDETKSLVETQAAAIAFLASGSDLLTDVGIPAAEAAATQIADIVDTPYAGSEKNSAAASVPLSTLGSYQLFAAQSFGSMRLKSGSYVDTKGWNLNVGYARRNELLDRSLTFGPFIEYGRGNYDSYLDDGTHGSGKTSYLGIGVMAKSESESGTYLEGSLRVGRAKSDYSGIIGAKGTGYDLSSSYFAGHIGVGQKRELANGNKIDTYAKYFYAHQAGGSATLSTGEPYDFGASTSSRIRFGTRFTMKNDMDGEFYAGLAWEYEFDGKGTASYQGYSLPSTSLKGSTTLLELGYRYAPVDSTVSYGLSLTGFKGKRKGFTGGFNIAWAF</sequence>
<dbReference type="PROSITE" id="PS51208">
    <property type="entry name" value="AUTOTRANSPORTER"/>
    <property type="match status" value="1"/>
</dbReference>